<name>A0ABP7IC94_9ACTN</name>
<dbReference type="EMBL" id="BAAAZR010000008">
    <property type="protein sequence ID" value="GAA3814949.1"/>
    <property type="molecule type" value="Genomic_DNA"/>
</dbReference>
<protein>
    <recommendedName>
        <fullName evidence="4">DUF1129 domain-containing protein</fullName>
    </recommendedName>
</protein>
<keyword evidence="3" id="KW-1185">Reference proteome</keyword>
<comment type="caution">
    <text evidence="2">The sequence shown here is derived from an EMBL/GenBank/DDBJ whole genome shotgun (WGS) entry which is preliminary data.</text>
</comment>
<sequence>MAGHELISAQLDILGARLPAQAVDELADGLRESYEHHLSRHRDPEAAARAAIAEFGDAETVTAAFVHASPWRRLALKLLITGPIMAAVWATALLSGQAWAWPVPLPFKILYGLALVGVVGLLATAVMARHAYRRMRRAVTGAALALILLDLLMVTAVLTVSPGSLWPIAVAVPASLLRVLSVARTLPAAMAA</sequence>
<evidence type="ECO:0000313" key="3">
    <source>
        <dbReference type="Proteomes" id="UP001500888"/>
    </source>
</evidence>
<feature type="transmembrane region" description="Helical" evidence="1">
    <location>
        <begin position="107"/>
        <end position="126"/>
    </location>
</feature>
<keyword evidence="1" id="KW-1133">Transmembrane helix</keyword>
<feature type="transmembrane region" description="Helical" evidence="1">
    <location>
        <begin position="164"/>
        <end position="183"/>
    </location>
</feature>
<organism evidence="2 3">
    <name type="scientific">Sphaerisporangium flaviroseum</name>
    <dbReference type="NCBI Taxonomy" id="509199"/>
    <lineage>
        <taxon>Bacteria</taxon>
        <taxon>Bacillati</taxon>
        <taxon>Actinomycetota</taxon>
        <taxon>Actinomycetes</taxon>
        <taxon>Streptosporangiales</taxon>
        <taxon>Streptosporangiaceae</taxon>
        <taxon>Sphaerisporangium</taxon>
    </lineage>
</organism>
<reference evidence="3" key="1">
    <citation type="journal article" date="2019" name="Int. J. Syst. Evol. Microbiol.">
        <title>The Global Catalogue of Microorganisms (GCM) 10K type strain sequencing project: providing services to taxonomists for standard genome sequencing and annotation.</title>
        <authorList>
            <consortium name="The Broad Institute Genomics Platform"/>
            <consortium name="The Broad Institute Genome Sequencing Center for Infectious Disease"/>
            <person name="Wu L."/>
            <person name="Ma J."/>
        </authorList>
    </citation>
    <scope>NUCLEOTIDE SEQUENCE [LARGE SCALE GENOMIC DNA]</scope>
    <source>
        <strain evidence="3">JCM 16908</strain>
    </source>
</reference>
<dbReference type="RefSeq" id="WP_344941867.1">
    <property type="nucleotide sequence ID" value="NZ_BAAAZR010000008.1"/>
</dbReference>
<proteinExistence type="predicted"/>
<gene>
    <name evidence="2" type="ORF">GCM10022226_39720</name>
</gene>
<accession>A0ABP7IC94</accession>
<feature type="transmembrane region" description="Helical" evidence="1">
    <location>
        <begin position="78"/>
        <end position="101"/>
    </location>
</feature>
<dbReference type="Proteomes" id="UP001500888">
    <property type="component" value="Unassembled WGS sequence"/>
</dbReference>
<evidence type="ECO:0000256" key="1">
    <source>
        <dbReference type="SAM" id="Phobius"/>
    </source>
</evidence>
<evidence type="ECO:0008006" key="4">
    <source>
        <dbReference type="Google" id="ProtNLM"/>
    </source>
</evidence>
<feature type="transmembrane region" description="Helical" evidence="1">
    <location>
        <begin position="138"/>
        <end position="158"/>
    </location>
</feature>
<keyword evidence="1" id="KW-0812">Transmembrane</keyword>
<evidence type="ECO:0000313" key="2">
    <source>
        <dbReference type="EMBL" id="GAA3814949.1"/>
    </source>
</evidence>
<keyword evidence="1" id="KW-0472">Membrane</keyword>